<sequence length="1690" mass="183142">MTPEVNVPVIKVCQRAGDPFISSHLTWGSHSRSSLKSRHLIWGSHSRYVKDAGSDRLFRAVSYHPIPGYLLSSTSSLKSRLTGVVTPGILRFPEVNVPVIKGYKSAGDAFMSSHLLWGSHSRYVKDAGNSFDWGSHSRDLDDPGSECLLVTPGTSMTPEVIVPVIEACQRAGDPFLSSHLILSREALVHLGTHSRVVISSGVVTPGMSKMPEVSTPPTEIGRLGLTVHMAHDTSNASSPHSDPLPADHGPPFSLPEDIPSSISEGHKAIKDGVPFKRPQPTGKDLQEKTSSSAATGDKTVKRPEEWKVPPPKRLARVVNAHAKIVSPLVQRLDKPGKSKPTPDEFRSTGRDGAALDPALSADEEDVNVADEEETGSRSSALINKMKSLIKETPKKAIKKKTANKSNPLRLGSMDVDPPVTDKHQASTHARGGSMPLTKFDSQGLKSSSAGQKTPQAKMPAEGSDKMYMDPPALAKLKATFAIPAASTAKQLQEPAAKPSTPAPMEFVNKYPAGLTRRGPETTPGNPGHLTRTPSTATTISNAVLPNLAKASLADMKAMRGIWIRDKENAAANVSELRRAGHHLIAPAAYEYQDRHLRRVTRFCSQLDRKIEESERTGLVEEIEVIDLTEEPDDPTENSVVGLTGAKRPIEGSTSMDVDDSPVESKKARTSGLAPVKIDPPNLGPYGFRSIPDKDAALAGLTPRFPVNKQPTISEFISQSNPSLMQPLPMSNPPPQPTNGSSSSLAKGKLTPVVVINSSSAANLRSAAASSHSTGPENVNLSSAQGMASTSSLVAASTSVPAPGPSALESSSTSNIHVSAPSGPQTSKKSSHPSAASKSKEVRSSQRVTRGSSGTSKPTPASKSKDVVSAPSSNRLAKELGATPNQDGSPHPRQAPKENQNISNTPVPPATKDLAPASTDVPPATNDVPPATKDLPANSTLNISAQRSQGGQSINEPSALPPSGRVLPDSTLPENPAQNKDKEVVDEGVDELEGPSDKEEAPKKRGGKGKGKAQKKTPKTPKPPKTPRLKVSEMTPEQKLERDRKAKQRKEEKDNCVYAIPPQPGALLAPMWPPLTCEEARIAHKDMLVKSRNPHWNYGPELMDRVAKIVKAFGDDFEDDEFYTKMDNFKPDLEAIQAFGLVYKDEFLNLIPTSDPFFKEGVVDLSMIKAAHDSDDKVKASSWQCLYGMMIRTDEHSDYTEDPHTVKAIDSSFRKIHTLTQSCFDHFHHYVLPSNKPVCDTSATWKQDTMFQSGEFVLAKIKALKAGAQGTASHGNKRTGNGLMILQKRIWETLFCCLMMQQALFLDDLDHCIKTKSFPNKTMVVSQYMTAEDRSKSLFKTGDVKDLKDSKALIDWGQDRLAAFGSMAIFFLYGAAGWWQCLTDSHNYNQKDVWALVYIAEAKADWLYNNGHYHERTPQDTPWYRIDGFVRWLLHKTNMHLRLTATTDTVDWQAAPRFWNQHVTEQTIARLALQDILAEVCSKSPRKSLNFNGEAAPDVVVDKEDKPLVDEFRSTLTCGWNATIRANEDAMTSQPGPGEDEGEANGGGEGEANGGGEDEEAANGGGEDEEDPNETQEEGGFIRPSHSGRSENSFATRRGGSPSEASSSSSSDESQVKVKLTQTKGRIRHRKRSLVPSSSSDDSSSSSGSSGEDEEETDIARSDTDGGLEERSRRRAEHPMIEYSAGVSRKK</sequence>
<dbReference type="PANTHER" id="PTHR48193:SF2">
    <property type="entry name" value="ZINC METALLOPROTEASE ZMPB"/>
    <property type="match status" value="1"/>
</dbReference>
<dbReference type="Proteomes" id="UP000325313">
    <property type="component" value="Unassembled WGS sequence"/>
</dbReference>
<feature type="compositionally biased region" description="Polar residues" evidence="1">
    <location>
        <begin position="439"/>
        <end position="454"/>
    </location>
</feature>
<feature type="compositionally biased region" description="Polar residues" evidence="1">
    <location>
        <begin position="773"/>
        <end position="786"/>
    </location>
</feature>
<feature type="compositionally biased region" description="Polar residues" evidence="1">
    <location>
        <begin position="844"/>
        <end position="861"/>
    </location>
</feature>
<organism evidence="2 3">
    <name type="scientific">Puccinia graminis f. sp. tritici</name>
    <dbReference type="NCBI Taxonomy" id="56615"/>
    <lineage>
        <taxon>Eukaryota</taxon>
        <taxon>Fungi</taxon>
        <taxon>Dikarya</taxon>
        <taxon>Basidiomycota</taxon>
        <taxon>Pucciniomycotina</taxon>
        <taxon>Pucciniomycetes</taxon>
        <taxon>Pucciniales</taxon>
        <taxon>Pucciniaceae</taxon>
        <taxon>Puccinia</taxon>
    </lineage>
</organism>
<feature type="compositionally biased region" description="Gly residues" evidence="1">
    <location>
        <begin position="1543"/>
        <end position="1554"/>
    </location>
</feature>
<reference evidence="2 3" key="1">
    <citation type="submission" date="2019-05" db="EMBL/GenBank/DDBJ databases">
        <title>Emergence of the Ug99 lineage of the wheat stem rust pathogen through somatic hybridization.</title>
        <authorList>
            <person name="Li F."/>
            <person name="Upadhyaya N.M."/>
            <person name="Sperschneider J."/>
            <person name="Matny O."/>
            <person name="Nguyen-Phuc H."/>
            <person name="Mago R."/>
            <person name="Raley C."/>
            <person name="Miller M.E."/>
            <person name="Silverstein K.A.T."/>
            <person name="Henningsen E."/>
            <person name="Hirsch C.D."/>
            <person name="Visser B."/>
            <person name="Pretorius Z.A."/>
            <person name="Steffenson B.J."/>
            <person name="Schwessinger B."/>
            <person name="Dodds P.N."/>
            <person name="Figueroa M."/>
        </authorList>
    </citation>
    <scope>NUCLEOTIDE SEQUENCE [LARGE SCALE GENOMIC DNA]</scope>
    <source>
        <strain evidence="2 3">Ug99</strain>
    </source>
</reference>
<feature type="compositionally biased region" description="Acidic residues" evidence="1">
    <location>
        <begin position="361"/>
        <end position="373"/>
    </location>
</feature>
<name>A0A5B0NEJ6_PUCGR</name>
<feature type="compositionally biased region" description="Basic and acidic residues" evidence="1">
    <location>
        <begin position="298"/>
        <end position="307"/>
    </location>
</feature>
<feature type="compositionally biased region" description="Low complexity" evidence="1">
    <location>
        <begin position="787"/>
        <end position="800"/>
    </location>
</feature>
<feature type="region of interest" description="Disordered" evidence="1">
    <location>
        <begin position="1525"/>
        <end position="1690"/>
    </location>
</feature>
<gene>
    <name evidence="2" type="primary">GET3_3</name>
    <name evidence="2" type="ORF">PGTUg99_000213</name>
</gene>
<feature type="compositionally biased region" description="Basic and acidic residues" evidence="1">
    <location>
        <begin position="264"/>
        <end position="274"/>
    </location>
</feature>
<feature type="region of interest" description="Disordered" evidence="1">
    <location>
        <begin position="646"/>
        <end position="677"/>
    </location>
</feature>
<accession>A0A5B0NEJ6</accession>
<feature type="compositionally biased region" description="Basic residues" evidence="1">
    <location>
        <begin position="1003"/>
        <end position="1018"/>
    </location>
</feature>
<evidence type="ECO:0000256" key="1">
    <source>
        <dbReference type="SAM" id="MobiDB-lite"/>
    </source>
</evidence>
<feature type="compositionally biased region" description="Polar residues" evidence="1">
    <location>
        <begin position="936"/>
        <end position="955"/>
    </location>
</feature>
<dbReference type="EMBL" id="VDEP01000409">
    <property type="protein sequence ID" value="KAA1087785.1"/>
    <property type="molecule type" value="Genomic_DNA"/>
</dbReference>
<feature type="region of interest" description="Disordered" evidence="1">
    <location>
        <begin position="330"/>
        <end position="463"/>
    </location>
</feature>
<dbReference type="InterPro" id="IPR053094">
    <property type="entry name" value="Zinc_metalloprotease_ZmpB"/>
</dbReference>
<evidence type="ECO:0000313" key="3">
    <source>
        <dbReference type="Proteomes" id="UP000325313"/>
    </source>
</evidence>
<feature type="region of interest" description="Disordered" evidence="1">
    <location>
        <begin position="232"/>
        <end position="312"/>
    </location>
</feature>
<feature type="compositionally biased region" description="Basic and acidic residues" evidence="1">
    <location>
        <begin position="1035"/>
        <end position="1052"/>
    </location>
</feature>
<feature type="region of interest" description="Disordered" evidence="1">
    <location>
        <begin position="766"/>
        <end position="1052"/>
    </location>
</feature>
<feature type="compositionally biased region" description="Polar residues" evidence="1">
    <location>
        <begin position="807"/>
        <end position="825"/>
    </location>
</feature>
<feature type="region of interest" description="Disordered" evidence="1">
    <location>
        <begin position="720"/>
        <end position="745"/>
    </location>
</feature>
<feature type="compositionally biased region" description="Low complexity" evidence="1">
    <location>
        <begin position="1636"/>
        <end position="1649"/>
    </location>
</feature>
<protein>
    <submittedName>
        <fullName evidence="2">Golgi to ER traffic-protein</fullName>
    </submittedName>
</protein>
<dbReference type="PANTHER" id="PTHR48193">
    <property type="entry name" value="ZINC METALLOPROTEASE ZMPB-RELATED"/>
    <property type="match status" value="1"/>
</dbReference>
<feature type="compositionally biased region" description="Basic and acidic residues" evidence="1">
    <location>
        <begin position="1657"/>
        <end position="1679"/>
    </location>
</feature>
<feature type="compositionally biased region" description="Basic and acidic residues" evidence="1">
    <location>
        <begin position="331"/>
        <end position="349"/>
    </location>
</feature>
<comment type="caution">
    <text evidence="2">The sequence shown here is derived from an EMBL/GenBank/DDBJ whole genome shotgun (WGS) entry which is preliminary data.</text>
</comment>
<feature type="compositionally biased region" description="Low complexity" evidence="1">
    <location>
        <begin position="1600"/>
        <end position="1612"/>
    </location>
</feature>
<evidence type="ECO:0000313" key="2">
    <source>
        <dbReference type="EMBL" id="KAA1087785.1"/>
    </source>
</evidence>
<proteinExistence type="predicted"/>
<feature type="compositionally biased region" description="Acidic residues" evidence="1">
    <location>
        <begin position="1555"/>
        <end position="1576"/>
    </location>
</feature>